<keyword evidence="1" id="KW-0472">Membrane</keyword>
<organism evidence="2">
    <name type="scientific">Mimiviridae sp. ChoanoV1</name>
    <dbReference type="NCBI Taxonomy" id="2596887"/>
    <lineage>
        <taxon>Viruses</taxon>
        <taxon>Varidnaviria</taxon>
        <taxon>Bamfordvirae</taxon>
        <taxon>Nucleocytoviricota</taxon>
        <taxon>Megaviricetes</taxon>
        <taxon>Imitervirales</taxon>
        <taxon>Schizomimiviridae</taxon>
    </lineage>
</organism>
<sequence>MNIQSLVEKIVSSGNQENFDSNGKPVKTGEAVVSIIVAFLLVALVVLLIHLLISKPLWNHCLCKLVSVKKCESVWHIIGTTILLGLLLPSNIA</sequence>
<keyword evidence="1" id="KW-1133">Transmembrane helix</keyword>
<proteinExistence type="predicted"/>
<evidence type="ECO:0000256" key="1">
    <source>
        <dbReference type="SAM" id="Phobius"/>
    </source>
</evidence>
<feature type="transmembrane region" description="Helical" evidence="1">
    <location>
        <begin position="74"/>
        <end position="92"/>
    </location>
</feature>
<feature type="transmembrane region" description="Helical" evidence="1">
    <location>
        <begin position="31"/>
        <end position="53"/>
    </location>
</feature>
<name>A0A5B8IFV9_9VIRU</name>
<accession>A0A5B8IFV9</accession>
<keyword evidence="1" id="KW-0812">Transmembrane</keyword>
<dbReference type="EMBL" id="MK250090">
    <property type="protein sequence ID" value="QDY52338.1"/>
    <property type="molecule type" value="Genomic_DNA"/>
</dbReference>
<evidence type="ECO:0000313" key="2">
    <source>
        <dbReference type="EMBL" id="QDY52338.1"/>
    </source>
</evidence>
<reference evidence="2" key="1">
    <citation type="submission" date="2018-11" db="EMBL/GenBank/DDBJ databases">
        <title>A distinct lineage of giant viruses engineers rhodopsin photosystems in predatory marine eukaryotes.</title>
        <authorList>
            <person name="Needham D.M."/>
            <person name="Yoshizawa S."/>
            <person name="Hosaka T."/>
            <person name="Poirier C."/>
            <person name="Choi C.-J."/>
            <person name="Hehenberger E."/>
            <person name="Irwin N.A.T."/>
            <person name="Wilken S."/>
            <person name="Yung C.-M."/>
            <person name="Bachy C."/>
            <person name="Kurihara R."/>
            <person name="Nakajima Y."/>
            <person name="Kojima K."/>
            <person name="Kimura-Someya T."/>
            <person name="Leonard G."/>
            <person name="Malmstrom R.R."/>
            <person name="Mende D."/>
            <person name="Olson D.K."/>
            <person name="Sudo Y."/>
            <person name="Sudek S."/>
            <person name="Richards T.A."/>
            <person name="DeLong E.F."/>
            <person name="Keeling P.J."/>
            <person name="Santoro A.E."/>
            <person name="Shirouzu M."/>
            <person name="Iwasaki W."/>
            <person name="Worden A.Z."/>
        </authorList>
    </citation>
    <scope>NUCLEOTIDE SEQUENCE</scope>
</reference>
<protein>
    <submittedName>
        <fullName evidence="2">Uncharacterized protein</fullName>
    </submittedName>
</protein>
<gene>
    <name evidence="2" type="ORF">6_50</name>
</gene>